<name>A0AAN8Q600_9TELE</name>
<proteinExistence type="predicted"/>
<keyword evidence="2" id="KW-1185">Reference proteome</keyword>
<accession>A0AAN8Q600</accession>
<protein>
    <submittedName>
        <fullName evidence="1">Uncharacterized protein</fullName>
    </submittedName>
</protein>
<dbReference type="EMBL" id="JAGTTL010000038">
    <property type="protein sequence ID" value="KAK6292430.1"/>
    <property type="molecule type" value="Genomic_DNA"/>
</dbReference>
<comment type="caution">
    <text evidence="1">The sequence shown here is derived from an EMBL/GenBank/DDBJ whole genome shotgun (WGS) entry which is preliminary data.</text>
</comment>
<evidence type="ECO:0000313" key="2">
    <source>
        <dbReference type="Proteomes" id="UP001356427"/>
    </source>
</evidence>
<reference evidence="1 2" key="1">
    <citation type="submission" date="2021-04" db="EMBL/GenBank/DDBJ databases">
        <authorList>
            <person name="De Guttry C."/>
            <person name="Zahm M."/>
            <person name="Klopp C."/>
            <person name="Cabau C."/>
            <person name="Louis A."/>
            <person name="Berthelot C."/>
            <person name="Parey E."/>
            <person name="Roest Crollius H."/>
            <person name="Montfort J."/>
            <person name="Robinson-Rechavi M."/>
            <person name="Bucao C."/>
            <person name="Bouchez O."/>
            <person name="Gislard M."/>
            <person name="Lluch J."/>
            <person name="Milhes M."/>
            <person name="Lampietro C."/>
            <person name="Lopez Roques C."/>
            <person name="Donnadieu C."/>
            <person name="Braasch I."/>
            <person name="Desvignes T."/>
            <person name="Postlethwait J."/>
            <person name="Bobe J."/>
            <person name="Wedekind C."/>
            <person name="Guiguen Y."/>
        </authorList>
    </citation>
    <scope>NUCLEOTIDE SEQUENCE [LARGE SCALE GENOMIC DNA]</scope>
    <source>
        <strain evidence="1">Cs_M1</strain>
        <tissue evidence="1">Blood</tissue>
    </source>
</reference>
<feature type="non-terminal residue" evidence="1">
    <location>
        <position position="1"/>
    </location>
</feature>
<dbReference type="Proteomes" id="UP001356427">
    <property type="component" value="Unassembled WGS sequence"/>
</dbReference>
<dbReference type="AlphaFoldDB" id="A0AAN8Q600"/>
<gene>
    <name evidence="1" type="ORF">J4Q44_G00370140</name>
</gene>
<evidence type="ECO:0000313" key="1">
    <source>
        <dbReference type="EMBL" id="KAK6292430.1"/>
    </source>
</evidence>
<sequence length="98" mass="11106">FAFSLLSLPPSLSPSSLSLVVNGSDLRVSVSHSYHSSDNSKRQRRDQHLLNRHTHTHILREAHTPFTHTDPQTHIRQTERQTDMSVIPVASHCLSQSF</sequence>
<organism evidence="1 2">
    <name type="scientific">Coregonus suidteri</name>
    <dbReference type="NCBI Taxonomy" id="861788"/>
    <lineage>
        <taxon>Eukaryota</taxon>
        <taxon>Metazoa</taxon>
        <taxon>Chordata</taxon>
        <taxon>Craniata</taxon>
        <taxon>Vertebrata</taxon>
        <taxon>Euteleostomi</taxon>
        <taxon>Actinopterygii</taxon>
        <taxon>Neopterygii</taxon>
        <taxon>Teleostei</taxon>
        <taxon>Protacanthopterygii</taxon>
        <taxon>Salmoniformes</taxon>
        <taxon>Salmonidae</taxon>
        <taxon>Coregoninae</taxon>
        <taxon>Coregonus</taxon>
    </lineage>
</organism>